<feature type="compositionally biased region" description="Polar residues" evidence="1">
    <location>
        <begin position="570"/>
        <end position="579"/>
    </location>
</feature>
<dbReference type="Gene3D" id="3.30.70.20">
    <property type="match status" value="1"/>
</dbReference>
<evidence type="ECO:0000256" key="2">
    <source>
        <dbReference type="SAM" id="Phobius"/>
    </source>
</evidence>
<keyword evidence="2" id="KW-0472">Membrane</keyword>
<feature type="region of interest" description="Disordered" evidence="1">
    <location>
        <begin position="552"/>
        <end position="579"/>
    </location>
</feature>
<feature type="region of interest" description="Disordered" evidence="1">
    <location>
        <begin position="106"/>
        <end position="238"/>
    </location>
</feature>
<dbReference type="Proteomes" id="UP001356427">
    <property type="component" value="Unassembled WGS sequence"/>
</dbReference>
<feature type="region of interest" description="Disordered" evidence="1">
    <location>
        <begin position="698"/>
        <end position="719"/>
    </location>
</feature>
<dbReference type="AlphaFoldDB" id="A0AAN8KR63"/>
<feature type="compositionally biased region" description="Polar residues" evidence="1">
    <location>
        <begin position="704"/>
        <end position="719"/>
    </location>
</feature>
<dbReference type="EMBL" id="JAGTTL010000031">
    <property type="protein sequence ID" value="KAK6297272.1"/>
    <property type="molecule type" value="Genomic_DNA"/>
</dbReference>
<gene>
    <name evidence="3" type="ORF">J4Q44_G00318550</name>
</gene>
<feature type="compositionally biased region" description="Basic and acidic residues" evidence="1">
    <location>
        <begin position="269"/>
        <end position="302"/>
    </location>
</feature>
<protein>
    <submittedName>
        <fullName evidence="3">Uncharacterized protein</fullName>
    </submittedName>
</protein>
<evidence type="ECO:0000313" key="3">
    <source>
        <dbReference type="EMBL" id="KAK6297272.1"/>
    </source>
</evidence>
<keyword evidence="2" id="KW-1133">Transmembrane helix</keyword>
<evidence type="ECO:0000313" key="4">
    <source>
        <dbReference type="Proteomes" id="UP001356427"/>
    </source>
</evidence>
<keyword evidence="2" id="KW-0812">Transmembrane</keyword>
<feature type="compositionally biased region" description="Low complexity" evidence="1">
    <location>
        <begin position="106"/>
        <end position="140"/>
    </location>
</feature>
<name>A0AAN8KR63_9TELE</name>
<keyword evidence="4" id="KW-1185">Reference proteome</keyword>
<feature type="compositionally biased region" description="Low complexity" evidence="1">
    <location>
        <begin position="201"/>
        <end position="224"/>
    </location>
</feature>
<reference evidence="3 4" key="1">
    <citation type="submission" date="2021-04" db="EMBL/GenBank/DDBJ databases">
        <authorList>
            <person name="De Guttry C."/>
            <person name="Zahm M."/>
            <person name="Klopp C."/>
            <person name="Cabau C."/>
            <person name="Louis A."/>
            <person name="Berthelot C."/>
            <person name="Parey E."/>
            <person name="Roest Crollius H."/>
            <person name="Montfort J."/>
            <person name="Robinson-Rechavi M."/>
            <person name="Bucao C."/>
            <person name="Bouchez O."/>
            <person name="Gislard M."/>
            <person name="Lluch J."/>
            <person name="Milhes M."/>
            <person name="Lampietro C."/>
            <person name="Lopez Roques C."/>
            <person name="Donnadieu C."/>
            <person name="Braasch I."/>
            <person name="Desvignes T."/>
            <person name="Postlethwait J."/>
            <person name="Bobe J."/>
            <person name="Wedekind C."/>
            <person name="Guiguen Y."/>
        </authorList>
    </citation>
    <scope>NUCLEOTIDE SEQUENCE [LARGE SCALE GENOMIC DNA]</scope>
    <source>
        <strain evidence="3">Cs_M1</strain>
        <tissue evidence="3">Blood</tissue>
    </source>
</reference>
<feature type="region of interest" description="Disordered" evidence="1">
    <location>
        <begin position="369"/>
        <end position="398"/>
    </location>
</feature>
<feature type="region of interest" description="Disordered" evidence="1">
    <location>
        <begin position="259"/>
        <end position="305"/>
    </location>
</feature>
<accession>A0AAN8KR63</accession>
<feature type="compositionally biased region" description="Low complexity" evidence="1">
    <location>
        <begin position="373"/>
        <end position="393"/>
    </location>
</feature>
<evidence type="ECO:0000256" key="1">
    <source>
        <dbReference type="SAM" id="MobiDB-lite"/>
    </source>
</evidence>
<feature type="transmembrane region" description="Helical" evidence="2">
    <location>
        <begin position="24"/>
        <end position="46"/>
    </location>
</feature>
<proteinExistence type="predicted"/>
<comment type="caution">
    <text evidence="3">The sequence shown here is derived from an EMBL/GenBank/DDBJ whole genome shotgun (WGS) entry which is preliminary data.</text>
</comment>
<organism evidence="3 4">
    <name type="scientific">Coregonus suidteri</name>
    <dbReference type="NCBI Taxonomy" id="861788"/>
    <lineage>
        <taxon>Eukaryota</taxon>
        <taxon>Metazoa</taxon>
        <taxon>Chordata</taxon>
        <taxon>Craniata</taxon>
        <taxon>Vertebrata</taxon>
        <taxon>Euteleostomi</taxon>
        <taxon>Actinopterygii</taxon>
        <taxon>Neopterygii</taxon>
        <taxon>Teleostei</taxon>
        <taxon>Protacanthopterygii</taxon>
        <taxon>Salmoniformes</taxon>
        <taxon>Salmonidae</taxon>
        <taxon>Coregoninae</taxon>
        <taxon>Coregonus</taxon>
    </lineage>
</organism>
<sequence>MFATSVEYLGLRVPQLLQTYKEEFGSHGVIGLNLFLILLLLLFGAIHLRKNDDDVFGEIHQELVNMFTEGVQLNYRYLQHLEELLDMKKLQIDDLTSQVDLDCCSASESCSDSCYPRSSSRSSSRSHSRSSIPSRSSDCSTCQTCKKRPPPDRFKYLKGCSPDSQDRPCPPVSPSPVGSPSSQATPCLQLPGGRDDEDSYHGSTCSSHSSSCSSSRYVSPSDSPLPLEYQPSPRQPAATGWRRNWTLMETKVDSVAIPVAAPSTVTSPDGKDRAADLTDHTDCSKTTPDRADHSKTTPDRSKTPTVRQILTVRQLFEVVPRKADPPLLHCWHCRRLELNVTQKVARNRWRIAVLMISIVRWLLAERLKGGGTTSSTSPPTNTTTTHSNTSTTSQAKKGSEIIRKTVNMPAFCPQGVNPPFHSQAPCQSPGSERKLIIMYAQGARVPLISQEVREKLESHICRKQSQRLWGFPKLVTRYVGDLTPLQPPTSCSKEDRKIMGNMTDCQAVFSGRVLNTEFRLKNKTTKPAGEPKATAAVAAAKDISPAIRPVEKTTTTSTMLQPAETHATKPPQTRPSLNQPSAVMTLTPEGQWLEKKVRSKCMEVKLKHFPGMVAQSHHSTLAWATSQPTRKPTQVAEASTVVRKRPAPLRQRDKGVTTASAPLQSSHSLALKTSTGTATVSHPHPALIKQLVLGRASAGAGESKTPQAPQRYNVKPSSATVKVGRRCSIIQH</sequence>